<evidence type="ECO:0000256" key="5">
    <source>
        <dbReference type="RuleBase" id="RU003560"/>
    </source>
</evidence>
<dbReference type="InterPro" id="IPR015424">
    <property type="entry name" value="PyrdxlP-dep_Trfase"/>
</dbReference>
<dbReference type="InterPro" id="IPR015421">
    <property type="entry name" value="PyrdxlP-dep_Trfase_major"/>
</dbReference>
<dbReference type="SUPFAM" id="SSF53383">
    <property type="entry name" value="PLP-dependent transferases"/>
    <property type="match status" value="1"/>
</dbReference>
<evidence type="ECO:0000313" key="6">
    <source>
        <dbReference type="EMBL" id="OGY63989.1"/>
    </source>
</evidence>
<keyword evidence="2" id="KW-0032">Aminotransferase</keyword>
<reference evidence="6 7" key="1">
    <citation type="journal article" date="2016" name="Nat. Commun.">
        <title>Thousands of microbial genomes shed light on interconnected biogeochemical processes in an aquifer system.</title>
        <authorList>
            <person name="Anantharaman K."/>
            <person name="Brown C.T."/>
            <person name="Hug L.A."/>
            <person name="Sharon I."/>
            <person name="Castelle C.J."/>
            <person name="Probst A.J."/>
            <person name="Thomas B.C."/>
            <person name="Singh A."/>
            <person name="Wilkins M.J."/>
            <person name="Karaoz U."/>
            <person name="Brodie E.L."/>
            <person name="Williams K.H."/>
            <person name="Hubbard S.S."/>
            <person name="Banfield J.F."/>
        </authorList>
    </citation>
    <scope>NUCLEOTIDE SEQUENCE [LARGE SCALE GENOMIC DNA]</scope>
</reference>
<dbReference type="PIRSF" id="PIRSF000521">
    <property type="entry name" value="Transaminase_4ab_Lys_Orn"/>
    <property type="match status" value="1"/>
</dbReference>
<dbReference type="EMBL" id="MHJH01000028">
    <property type="protein sequence ID" value="OGY63989.1"/>
    <property type="molecule type" value="Genomic_DNA"/>
</dbReference>
<dbReference type="Gene3D" id="3.40.640.10">
    <property type="entry name" value="Type I PLP-dependent aspartate aminotransferase-like (Major domain)"/>
    <property type="match status" value="1"/>
</dbReference>
<keyword evidence="4 5" id="KW-0663">Pyridoxal phosphate</keyword>
<dbReference type="CDD" id="cd00610">
    <property type="entry name" value="OAT_like"/>
    <property type="match status" value="1"/>
</dbReference>
<evidence type="ECO:0008006" key="8">
    <source>
        <dbReference type="Google" id="ProtNLM"/>
    </source>
</evidence>
<dbReference type="InterPro" id="IPR049704">
    <property type="entry name" value="Aminotrans_3_PPA_site"/>
</dbReference>
<accession>A0A1G1ZHS6</accession>
<evidence type="ECO:0000256" key="4">
    <source>
        <dbReference type="ARBA" id="ARBA00022898"/>
    </source>
</evidence>
<evidence type="ECO:0000256" key="2">
    <source>
        <dbReference type="ARBA" id="ARBA00022576"/>
    </source>
</evidence>
<dbReference type="Pfam" id="PF00202">
    <property type="entry name" value="Aminotran_3"/>
    <property type="match status" value="1"/>
</dbReference>
<gene>
    <name evidence="6" type="ORF">A3E64_00975</name>
</gene>
<dbReference type="Proteomes" id="UP000177174">
    <property type="component" value="Unassembled WGS sequence"/>
</dbReference>
<protein>
    <recommendedName>
        <fullName evidence="8">4-aminobutyrate aminotransferase</fullName>
    </recommendedName>
</protein>
<evidence type="ECO:0000256" key="1">
    <source>
        <dbReference type="ARBA" id="ARBA00001933"/>
    </source>
</evidence>
<comment type="caution">
    <text evidence="6">The sequence shown here is derived from an EMBL/GenBank/DDBJ whole genome shotgun (WGS) entry which is preliminary data.</text>
</comment>
<organism evidence="6 7">
    <name type="scientific">Candidatus Harrisonbacteria bacterium RIFCSPHIGHO2_12_FULL_48_16</name>
    <dbReference type="NCBI Taxonomy" id="1798405"/>
    <lineage>
        <taxon>Bacteria</taxon>
        <taxon>Candidatus Harrisoniibacteriota</taxon>
    </lineage>
</organism>
<dbReference type="GO" id="GO:0030170">
    <property type="term" value="F:pyridoxal phosphate binding"/>
    <property type="evidence" value="ECO:0007669"/>
    <property type="project" value="InterPro"/>
</dbReference>
<dbReference type="Gene3D" id="3.90.1150.10">
    <property type="entry name" value="Aspartate Aminotransferase, domain 1"/>
    <property type="match status" value="1"/>
</dbReference>
<dbReference type="FunFam" id="3.40.640.10:FF:000004">
    <property type="entry name" value="Acetylornithine aminotransferase"/>
    <property type="match status" value="1"/>
</dbReference>
<dbReference type="GO" id="GO:0008483">
    <property type="term" value="F:transaminase activity"/>
    <property type="evidence" value="ECO:0007669"/>
    <property type="project" value="UniProtKB-KW"/>
</dbReference>
<dbReference type="AlphaFoldDB" id="A0A1G1ZHS6"/>
<keyword evidence="3" id="KW-0808">Transferase</keyword>
<dbReference type="InterPro" id="IPR015422">
    <property type="entry name" value="PyrdxlP-dep_Trfase_small"/>
</dbReference>
<dbReference type="PANTHER" id="PTHR11986:SF79">
    <property type="entry name" value="ACETYLORNITHINE AMINOTRANSFERASE, MITOCHONDRIAL"/>
    <property type="match status" value="1"/>
</dbReference>
<sequence length="408" mass="44879">MNKQSDCVAVSAWEPGVFLTKAKGAKIWLNGKPHLDFACGPGVANVGYNHPEILETVGRVLGKNETGYGGNMILNKYEVALAEELCRLTPGKFPKKVFFSNSGGEAVEAAMLACMKRRPERRGMVSFLGDFHGRLGFCRNATTSRAMHFERMPWGIEKTFFLAFPAENPETRLKQDFLGAISTPVSYMKYVENVIGPFINDINFAIFELIQGEGGISVAQKETMRALVDYLRKNNVWVIIDEVQSGLARTGKMWASDIFEIEPDILTVAKALSGGVIPIGATIMREELSFTEPGGHCNTFGGGPLACAVGLKVLEIIRKENLAEKAETKGKLLHECLWRNYSTSGRGLMRRITFYDSEMKKSVIANARKLGLFLTGAGERSVRLMPALTISENEIKQAVEIIKSSAPA</sequence>
<dbReference type="InterPro" id="IPR005814">
    <property type="entry name" value="Aminotrans_3"/>
</dbReference>
<comment type="similarity">
    <text evidence="5">Belongs to the class-III pyridoxal-phosphate-dependent aminotransferase family.</text>
</comment>
<dbReference type="STRING" id="1798405.A3E64_00975"/>
<proteinExistence type="inferred from homology"/>
<dbReference type="InterPro" id="IPR050103">
    <property type="entry name" value="Class-III_PLP-dep_AT"/>
</dbReference>
<dbReference type="PANTHER" id="PTHR11986">
    <property type="entry name" value="AMINOTRANSFERASE CLASS III"/>
    <property type="match status" value="1"/>
</dbReference>
<evidence type="ECO:0000313" key="7">
    <source>
        <dbReference type="Proteomes" id="UP000177174"/>
    </source>
</evidence>
<dbReference type="PROSITE" id="PS00600">
    <property type="entry name" value="AA_TRANSFER_CLASS_3"/>
    <property type="match status" value="1"/>
</dbReference>
<evidence type="ECO:0000256" key="3">
    <source>
        <dbReference type="ARBA" id="ARBA00022679"/>
    </source>
</evidence>
<name>A0A1G1ZHS6_9BACT</name>
<dbReference type="GO" id="GO:0042802">
    <property type="term" value="F:identical protein binding"/>
    <property type="evidence" value="ECO:0007669"/>
    <property type="project" value="TreeGrafter"/>
</dbReference>
<comment type="cofactor">
    <cofactor evidence="1">
        <name>pyridoxal 5'-phosphate</name>
        <dbReference type="ChEBI" id="CHEBI:597326"/>
    </cofactor>
</comment>